<gene>
    <name evidence="1" type="ORF">HaLaN_31565</name>
</gene>
<dbReference type="Proteomes" id="UP000485058">
    <property type="component" value="Unassembled WGS sequence"/>
</dbReference>
<accession>A0A6A0AKK8</accession>
<dbReference type="AlphaFoldDB" id="A0A6A0AKK8"/>
<reference evidence="1 2" key="1">
    <citation type="submission" date="2020-02" db="EMBL/GenBank/DDBJ databases">
        <title>Draft genome sequence of Haematococcus lacustris strain NIES-144.</title>
        <authorList>
            <person name="Morimoto D."/>
            <person name="Nakagawa S."/>
            <person name="Yoshida T."/>
            <person name="Sawayama S."/>
        </authorList>
    </citation>
    <scope>NUCLEOTIDE SEQUENCE [LARGE SCALE GENOMIC DNA]</scope>
    <source>
        <strain evidence="1 2">NIES-144</strain>
    </source>
</reference>
<keyword evidence="2" id="KW-1185">Reference proteome</keyword>
<proteinExistence type="predicted"/>
<sequence>MHPQWSTMLRPSLPDFRIAITNKARECELLGTSQVSAGWCLKASSMLAKVTNRQWRWRLACGTSNELPAKPPLLS</sequence>
<name>A0A6A0AKK8_HAELA</name>
<dbReference type="EMBL" id="BLLF01006557">
    <property type="protein sequence ID" value="GFH32357.1"/>
    <property type="molecule type" value="Genomic_DNA"/>
</dbReference>
<evidence type="ECO:0000313" key="1">
    <source>
        <dbReference type="EMBL" id="GFH32357.1"/>
    </source>
</evidence>
<protein>
    <submittedName>
        <fullName evidence="1">Uncharacterized protein</fullName>
    </submittedName>
</protein>
<organism evidence="1 2">
    <name type="scientific">Haematococcus lacustris</name>
    <name type="common">Green alga</name>
    <name type="synonym">Haematococcus pluvialis</name>
    <dbReference type="NCBI Taxonomy" id="44745"/>
    <lineage>
        <taxon>Eukaryota</taxon>
        <taxon>Viridiplantae</taxon>
        <taxon>Chlorophyta</taxon>
        <taxon>core chlorophytes</taxon>
        <taxon>Chlorophyceae</taxon>
        <taxon>CS clade</taxon>
        <taxon>Chlamydomonadales</taxon>
        <taxon>Haematococcaceae</taxon>
        <taxon>Haematococcus</taxon>
    </lineage>
</organism>
<comment type="caution">
    <text evidence="1">The sequence shown here is derived from an EMBL/GenBank/DDBJ whole genome shotgun (WGS) entry which is preliminary data.</text>
</comment>
<evidence type="ECO:0000313" key="2">
    <source>
        <dbReference type="Proteomes" id="UP000485058"/>
    </source>
</evidence>
<feature type="non-terminal residue" evidence="1">
    <location>
        <position position="1"/>
    </location>
</feature>